<comment type="function">
    <text evidence="1 12">Subunit of the oligosaccharyl transferase (OST) complex that catalyzes the initial transfer of a defined glycan (Glc(3)Man(9)GlcNAc(2) in eukaryotes) from the lipid carrier dolichol-pyrophosphate to an asparagine residue within an Asn-X-Ser/Thr consensus motif in nascent polypeptide chains, the first step in protein N-glycosylation. N-glycosylation occurs cotranslationally and the complex associates with the Sec61 complex at the channel-forming translocon complex that mediates protein translocation across the endoplasmic reticulum (ER). All subunits are required for a maximal enzyme activity.</text>
</comment>
<comment type="subunit">
    <text evidence="11">Component of the oligosaccharyltransferase (OST) complex. OST exists in two different complex forms which contain common core subunits RPN1, RPN2, OST48, OST4, DAD1 and TMEM258, either STT3A or STT3B as catalytic subunits, and form-specific accessory subunits. STT3A complex assembly occurs through the formation of 3 subcomplexes. Subcomplex 1 contains RPN1 and TMEM258, subcomplex 2 contains the STT3A-specific subunits STT3A, DC2/OSTC, and KCP2 as well as the core subunit OST4, and subcomplex 3 contains RPN2, DAD1, and OST48. The STT3A complex can form stable complexes with the Sec61 complex or with both the Sec61 and TRAP complexes. Interacts with DDI2. Interacts with TMEM35A/NACHO.</text>
</comment>
<evidence type="ECO:0000313" key="19">
    <source>
        <dbReference type="WBParaSite" id="SRDH1_96280.1"/>
    </source>
</evidence>
<dbReference type="GO" id="GO:0006487">
    <property type="term" value="P:protein N-linked glycosylation"/>
    <property type="evidence" value="ECO:0007669"/>
    <property type="project" value="UniProtKB-UniRule"/>
</dbReference>
<dbReference type="Pfam" id="PF05817">
    <property type="entry name" value="Ribophorin_II"/>
    <property type="match status" value="1"/>
</dbReference>
<dbReference type="InterPro" id="IPR055375">
    <property type="entry name" value="Ribophorin_II_2nd"/>
</dbReference>
<dbReference type="Pfam" id="PF25147">
    <property type="entry name" value="Ribophorin_II_C"/>
    <property type="match status" value="1"/>
</dbReference>
<dbReference type="InterPro" id="IPR055374">
    <property type="entry name" value="Ribophorin_II_3rd"/>
</dbReference>
<evidence type="ECO:0000313" key="18">
    <source>
        <dbReference type="Proteomes" id="UP000050792"/>
    </source>
</evidence>
<keyword evidence="8 12" id="KW-0256">Endoplasmic reticulum</keyword>
<evidence type="ECO:0000256" key="7">
    <source>
        <dbReference type="ARBA" id="ARBA00022729"/>
    </source>
</evidence>
<evidence type="ECO:0000256" key="8">
    <source>
        <dbReference type="ARBA" id="ARBA00022824"/>
    </source>
</evidence>
<organism evidence="18 19">
    <name type="scientific">Schistosoma rodhaini</name>
    <dbReference type="NCBI Taxonomy" id="6188"/>
    <lineage>
        <taxon>Eukaryota</taxon>
        <taxon>Metazoa</taxon>
        <taxon>Spiralia</taxon>
        <taxon>Lophotrochozoa</taxon>
        <taxon>Platyhelminthes</taxon>
        <taxon>Trematoda</taxon>
        <taxon>Digenea</taxon>
        <taxon>Strigeidida</taxon>
        <taxon>Schistosomatoidea</taxon>
        <taxon>Schistosomatidae</taxon>
        <taxon>Schistosoma</taxon>
    </lineage>
</organism>
<dbReference type="WBParaSite" id="SRDH1_96280.1">
    <property type="protein sequence ID" value="SRDH1_96280.1"/>
    <property type="gene ID" value="SRDH1_96280"/>
</dbReference>
<dbReference type="InterPro" id="IPR055373">
    <property type="entry name" value="Ribophorin_II_N"/>
</dbReference>
<dbReference type="PANTHER" id="PTHR12640">
    <property type="entry name" value="RIBOPHORIN II"/>
    <property type="match status" value="1"/>
</dbReference>
<evidence type="ECO:0000256" key="4">
    <source>
        <dbReference type="ARBA" id="ARBA00009038"/>
    </source>
</evidence>
<evidence type="ECO:0000256" key="9">
    <source>
        <dbReference type="ARBA" id="ARBA00022989"/>
    </source>
</evidence>
<reference evidence="19" key="2">
    <citation type="submission" date="2023-11" db="UniProtKB">
        <authorList>
            <consortium name="WormBaseParasite"/>
        </authorList>
    </citation>
    <scope>IDENTIFICATION</scope>
</reference>
<feature type="domain" description="Ribophorin II second" evidence="16">
    <location>
        <begin position="298"/>
        <end position="408"/>
    </location>
</feature>
<evidence type="ECO:0000256" key="12">
    <source>
        <dbReference type="RuleBase" id="RU366029"/>
    </source>
</evidence>
<evidence type="ECO:0000256" key="10">
    <source>
        <dbReference type="ARBA" id="ARBA00023136"/>
    </source>
</evidence>
<keyword evidence="9 12" id="KW-1133">Transmembrane helix</keyword>
<feature type="transmembrane region" description="Helical" evidence="12">
    <location>
        <begin position="618"/>
        <end position="640"/>
    </location>
</feature>
<feature type="domain" description="Ribophorin II C-terminal" evidence="17">
    <location>
        <begin position="608"/>
        <end position="701"/>
    </location>
</feature>
<evidence type="ECO:0000259" key="15">
    <source>
        <dbReference type="Pfam" id="PF23860"/>
    </source>
</evidence>
<dbReference type="PANTHER" id="PTHR12640:SF0">
    <property type="entry name" value="DOLICHYL-DIPHOSPHOOLIGOSACCHARIDE--PROTEIN GLYCOSYLTRANSFERASE SUBUNIT 2"/>
    <property type="match status" value="1"/>
</dbReference>
<dbReference type="InterPro" id="IPR008814">
    <property type="entry name" value="Swp1"/>
</dbReference>
<dbReference type="GO" id="GO:0008250">
    <property type="term" value="C:oligosaccharyltransferase complex"/>
    <property type="evidence" value="ECO:0007669"/>
    <property type="project" value="UniProtKB-UniRule"/>
</dbReference>
<name>A0AA85GH24_9TREM</name>
<keyword evidence="10 12" id="KW-0472">Membrane</keyword>
<dbReference type="Pfam" id="PF23861">
    <property type="entry name" value="Ribophorin_II_2nd"/>
    <property type="match status" value="1"/>
</dbReference>
<sequence>MVHVAVVLLLAHIIVVKSSRTDQSDTLFIGSISVRDKSHFRSVFERQISESPSDASKVYHAILGLHSLSERVPNPDAACLSLNKPIANPEEAFYVSAGHKLIGSAKCKVSSSEVEKLSEQLLTEDISIENLFYLVSSMKHLNIKIDANHVLSIINKIKAKDTSPMTLSFALQILSQLGLTKSNISGHVSNIDNVLEHASEISDNRLFYEKGLYTTSFVAKSIVDFLTAYGEVPKSVENKLVKLFNYLYTRRQTANVRASAYLVAAFKSLTDSSLLLPVVIESSIKSNENLGFSIPPILSIDQTHPILNLRLKHIWTDTFFKPSEFEIKAHGVYAIKRTTGDRILISSSDLGTFKQDDKNNAFQLTLNLDAKTTAGYYELDVTATPGSKKTNGHQKLLGIASVQIPLYMITEAKVAQATVTIMNTAREQHVADISLTPEKTYKASTASGAITLEIGQQISIDLNIVDSNRISLAAHQVFIQLTHQKTQQAITYTCTETITDKKPEKKSYKLLLDPDMSAAEFDYLSGIYKVDLIVGDSSIKAPILWHMFDLDLRFVGEAGDETKRRIAQATDISRQESSSPAGSRRAFTPNAIIGSGPTTAKPEIDHVFRAPEKRAPPFLALTFTILCLLPLLGLIIAWSVIGFNISNFKFSISNIIFHAGLISICYLYFVYWCRLDMFTTLKYLSILGLPTFLAGHRVLRAQVISKQQQTVSSTQSLNVKK</sequence>
<keyword evidence="18" id="KW-1185">Reference proteome</keyword>
<evidence type="ECO:0000256" key="13">
    <source>
        <dbReference type="SAM" id="MobiDB-lite"/>
    </source>
</evidence>
<feature type="domain" description="Ribophorin II third" evidence="15">
    <location>
        <begin position="418"/>
        <end position="552"/>
    </location>
</feature>
<protein>
    <recommendedName>
        <fullName evidence="5 12">Dolichyl-diphosphooligosaccharide--protein glycosyltransferase subunit 2</fullName>
    </recommendedName>
    <alternativeName>
        <fullName evidence="12">Ribophorin-2</fullName>
    </alternativeName>
</protein>
<keyword evidence="6 12" id="KW-0812">Transmembrane</keyword>
<evidence type="ECO:0000259" key="16">
    <source>
        <dbReference type="Pfam" id="PF23861"/>
    </source>
</evidence>
<feature type="signal peptide" evidence="12">
    <location>
        <begin position="1"/>
        <end position="18"/>
    </location>
</feature>
<accession>A0AA85GH24</accession>
<evidence type="ECO:0000256" key="2">
    <source>
        <dbReference type="ARBA" id="ARBA00004477"/>
    </source>
</evidence>
<dbReference type="AlphaFoldDB" id="A0AA85GH24"/>
<proteinExistence type="inferred from homology"/>
<dbReference type="InterPro" id="IPR056790">
    <property type="entry name" value="Ribophorin_II_C"/>
</dbReference>
<feature type="chain" id="PRO_5041516608" description="Dolichyl-diphosphooligosaccharide--protein glycosyltransferase subunit 2" evidence="12">
    <location>
        <begin position="19"/>
        <end position="721"/>
    </location>
</feature>
<dbReference type="Proteomes" id="UP000050792">
    <property type="component" value="Unassembled WGS sequence"/>
</dbReference>
<evidence type="ECO:0000259" key="14">
    <source>
        <dbReference type="Pfam" id="PF05817"/>
    </source>
</evidence>
<feature type="transmembrane region" description="Helical" evidence="12">
    <location>
        <begin position="652"/>
        <end position="671"/>
    </location>
</feature>
<comment type="similarity">
    <text evidence="4 12">Belongs to the SWP1 family.</text>
</comment>
<evidence type="ECO:0000256" key="6">
    <source>
        <dbReference type="ARBA" id="ARBA00022692"/>
    </source>
</evidence>
<feature type="region of interest" description="Disordered" evidence="13">
    <location>
        <begin position="566"/>
        <end position="587"/>
    </location>
</feature>
<evidence type="ECO:0000256" key="11">
    <source>
        <dbReference type="ARBA" id="ARBA00046750"/>
    </source>
</evidence>
<reference evidence="18" key="1">
    <citation type="submission" date="2022-06" db="EMBL/GenBank/DDBJ databases">
        <authorList>
            <person name="Berger JAMES D."/>
            <person name="Berger JAMES D."/>
        </authorList>
    </citation>
    <scope>NUCLEOTIDE SEQUENCE [LARGE SCALE GENOMIC DNA]</scope>
</reference>
<evidence type="ECO:0000256" key="5">
    <source>
        <dbReference type="ARBA" id="ARBA00017612"/>
    </source>
</evidence>
<dbReference type="Pfam" id="PF23860">
    <property type="entry name" value="Ribophorin_II_3rd"/>
    <property type="match status" value="1"/>
</dbReference>
<comment type="subcellular location">
    <subcellularLocation>
        <location evidence="2 12">Endoplasmic reticulum membrane</location>
        <topology evidence="2 12">Multi-pass membrane protein</topology>
    </subcellularLocation>
</comment>
<evidence type="ECO:0000256" key="1">
    <source>
        <dbReference type="ARBA" id="ARBA00002791"/>
    </source>
</evidence>
<feature type="compositionally biased region" description="Polar residues" evidence="13">
    <location>
        <begin position="570"/>
        <end position="581"/>
    </location>
</feature>
<feature type="transmembrane region" description="Helical" evidence="12">
    <location>
        <begin position="683"/>
        <end position="699"/>
    </location>
</feature>
<keyword evidence="7 12" id="KW-0732">Signal</keyword>
<feature type="domain" description="Ribophorin II N-terminal" evidence="14">
    <location>
        <begin position="32"/>
        <end position="270"/>
    </location>
</feature>
<evidence type="ECO:0000259" key="17">
    <source>
        <dbReference type="Pfam" id="PF25147"/>
    </source>
</evidence>
<comment type="pathway">
    <text evidence="3 12">Protein modification; protein glycosylation.</text>
</comment>
<evidence type="ECO:0000256" key="3">
    <source>
        <dbReference type="ARBA" id="ARBA00004922"/>
    </source>
</evidence>